<dbReference type="Pfam" id="PF13041">
    <property type="entry name" value="PPR_2"/>
    <property type="match status" value="1"/>
</dbReference>
<sequence length="383" mass="42565">MSTSPTPTALPTSSLSSAATLLPLLSRSASSFTSLPPRSLRLCTPLPSSPASSPTTPPRTLSSRASSATSSPSPTHPFTSLRSSPPHRASRLDSLSPRSVPSARSPLRRRLLHPSTTVCSSPHFSLQDSRFDLVESLYKDFLLSGACPDVFTRNLLLHALCAAGRMELARRMLDAMPAKNEFSFGILARGYCRAGRSMDALGILNAMPRMNLVVCNTVVAGFCRESLLDEAERLVEKMRDQGLSPNVVTFNARISALCMAGRVLEAYRIFNDMQEKRDSHIRRLLRDSAKVDHAHRLLKLLMVKGYSFDQVAFMPVIDALSERGKMQDIDMLSGRMMEMAERDDDLAAPSVELKPRRQKHGQDKYHESHWRALLHRYSDDHSY</sequence>
<feature type="repeat" description="PPR" evidence="2">
    <location>
        <begin position="211"/>
        <end position="245"/>
    </location>
</feature>
<reference evidence="4" key="1">
    <citation type="journal article" date="2021" name="bioRxiv">
        <title>Whole Genome Assembly and Annotation of Northern Wild Rice, Zizania palustris L., Supports a Whole Genome Duplication in the Zizania Genus.</title>
        <authorList>
            <person name="Haas M."/>
            <person name="Kono T."/>
            <person name="Macchietto M."/>
            <person name="Millas R."/>
            <person name="McGilp L."/>
            <person name="Shao M."/>
            <person name="Duquette J."/>
            <person name="Hirsch C.N."/>
            <person name="Kimball J."/>
        </authorList>
    </citation>
    <scope>NUCLEOTIDE SEQUENCE</scope>
    <source>
        <tissue evidence="4">Fresh leaf tissue</tissue>
    </source>
</reference>
<dbReference type="PANTHER" id="PTHR47932:SF2">
    <property type="entry name" value="OS10G0484300 PROTEIN"/>
    <property type="match status" value="1"/>
</dbReference>
<dbReference type="GO" id="GO:0003729">
    <property type="term" value="F:mRNA binding"/>
    <property type="evidence" value="ECO:0007669"/>
    <property type="project" value="TreeGrafter"/>
</dbReference>
<evidence type="ECO:0008006" key="6">
    <source>
        <dbReference type="Google" id="ProtNLM"/>
    </source>
</evidence>
<protein>
    <recommendedName>
        <fullName evidence="6">Pentatricopeptide repeat-containing protein</fullName>
    </recommendedName>
</protein>
<comment type="caution">
    <text evidence="4">The sequence shown here is derived from an EMBL/GenBank/DDBJ whole genome shotgun (WGS) entry which is preliminary data.</text>
</comment>
<dbReference type="OrthoDB" id="185373at2759"/>
<dbReference type="EMBL" id="JAAALK010000283">
    <property type="protein sequence ID" value="KAG8076725.1"/>
    <property type="molecule type" value="Genomic_DNA"/>
</dbReference>
<organism evidence="4 5">
    <name type="scientific">Zizania palustris</name>
    <name type="common">Northern wild rice</name>
    <dbReference type="NCBI Taxonomy" id="103762"/>
    <lineage>
        <taxon>Eukaryota</taxon>
        <taxon>Viridiplantae</taxon>
        <taxon>Streptophyta</taxon>
        <taxon>Embryophyta</taxon>
        <taxon>Tracheophyta</taxon>
        <taxon>Spermatophyta</taxon>
        <taxon>Magnoliopsida</taxon>
        <taxon>Liliopsida</taxon>
        <taxon>Poales</taxon>
        <taxon>Poaceae</taxon>
        <taxon>BOP clade</taxon>
        <taxon>Oryzoideae</taxon>
        <taxon>Oryzeae</taxon>
        <taxon>Zizaniinae</taxon>
        <taxon>Zizania</taxon>
    </lineage>
</organism>
<proteinExistence type="predicted"/>
<gene>
    <name evidence="4" type="ORF">GUJ93_ZPchr0006g43909</name>
</gene>
<evidence type="ECO:0000313" key="5">
    <source>
        <dbReference type="Proteomes" id="UP000729402"/>
    </source>
</evidence>
<name>A0A8J5VQM1_ZIZPA</name>
<evidence type="ECO:0000256" key="2">
    <source>
        <dbReference type="PROSITE-ProRule" id="PRU00708"/>
    </source>
</evidence>
<feature type="repeat" description="PPR" evidence="2">
    <location>
        <begin position="149"/>
        <end position="183"/>
    </location>
</feature>
<dbReference type="InterPro" id="IPR002885">
    <property type="entry name" value="PPR_rpt"/>
</dbReference>
<feature type="region of interest" description="Disordered" evidence="3">
    <location>
        <begin position="347"/>
        <end position="366"/>
    </location>
</feature>
<dbReference type="Pfam" id="PF12854">
    <property type="entry name" value="PPR_1"/>
    <property type="match status" value="1"/>
</dbReference>
<dbReference type="Proteomes" id="UP000729402">
    <property type="component" value="Unassembled WGS sequence"/>
</dbReference>
<dbReference type="NCBIfam" id="TIGR00756">
    <property type="entry name" value="PPR"/>
    <property type="match status" value="4"/>
</dbReference>
<feature type="compositionally biased region" description="Low complexity" evidence="3">
    <location>
        <begin position="44"/>
        <end position="73"/>
    </location>
</feature>
<dbReference type="PANTHER" id="PTHR47932">
    <property type="entry name" value="ATPASE EXPRESSION PROTEIN 3"/>
    <property type="match status" value="1"/>
</dbReference>
<keyword evidence="1" id="KW-0677">Repeat</keyword>
<evidence type="ECO:0000313" key="4">
    <source>
        <dbReference type="EMBL" id="KAG8076725.1"/>
    </source>
</evidence>
<dbReference type="PROSITE" id="PS51375">
    <property type="entry name" value="PPR"/>
    <property type="match status" value="3"/>
</dbReference>
<accession>A0A8J5VQM1</accession>
<evidence type="ECO:0000256" key="3">
    <source>
        <dbReference type="SAM" id="MobiDB-lite"/>
    </source>
</evidence>
<feature type="region of interest" description="Disordered" evidence="3">
    <location>
        <begin position="30"/>
        <end position="107"/>
    </location>
</feature>
<feature type="repeat" description="PPR" evidence="2">
    <location>
        <begin position="246"/>
        <end position="276"/>
    </location>
</feature>
<feature type="compositionally biased region" description="Low complexity" evidence="3">
    <location>
        <begin position="94"/>
        <end position="105"/>
    </location>
</feature>
<evidence type="ECO:0000256" key="1">
    <source>
        <dbReference type="ARBA" id="ARBA00022737"/>
    </source>
</evidence>
<dbReference type="AlphaFoldDB" id="A0A8J5VQM1"/>
<reference evidence="4" key="2">
    <citation type="submission" date="2021-02" db="EMBL/GenBank/DDBJ databases">
        <authorList>
            <person name="Kimball J.A."/>
            <person name="Haas M.W."/>
            <person name="Macchietto M."/>
            <person name="Kono T."/>
            <person name="Duquette J."/>
            <person name="Shao M."/>
        </authorList>
    </citation>
    <scope>NUCLEOTIDE SEQUENCE</scope>
    <source>
        <tissue evidence="4">Fresh leaf tissue</tissue>
    </source>
</reference>
<keyword evidence="5" id="KW-1185">Reference proteome</keyword>